<dbReference type="PANTHER" id="PTHR30203:SF25">
    <property type="entry name" value="OUTER MEMBRANE PROTEIN-RELATED"/>
    <property type="match status" value="1"/>
</dbReference>
<dbReference type="Proteomes" id="UP000006468">
    <property type="component" value="Chromosome"/>
</dbReference>
<proteinExistence type="inferred from homology"/>
<organism evidence="4 5">
    <name type="scientific">Novacetimonas hansenii ATCC 23769</name>
    <dbReference type="NCBI Taxonomy" id="714995"/>
    <lineage>
        <taxon>Bacteria</taxon>
        <taxon>Pseudomonadati</taxon>
        <taxon>Pseudomonadota</taxon>
        <taxon>Alphaproteobacteria</taxon>
        <taxon>Acetobacterales</taxon>
        <taxon>Acetobacteraceae</taxon>
        <taxon>Novacetimonas</taxon>
    </lineage>
</organism>
<keyword evidence="2" id="KW-0472">Membrane</keyword>
<dbReference type="Gene3D" id="1.20.1600.10">
    <property type="entry name" value="Outer membrane efflux proteins (OEP)"/>
    <property type="match status" value="1"/>
</dbReference>
<dbReference type="SUPFAM" id="SSF56954">
    <property type="entry name" value="Outer membrane efflux proteins (OEP)"/>
    <property type="match status" value="1"/>
</dbReference>
<dbReference type="GO" id="GO:0015562">
    <property type="term" value="F:efflux transmembrane transporter activity"/>
    <property type="evidence" value="ECO:0007669"/>
    <property type="project" value="InterPro"/>
</dbReference>
<keyword evidence="2" id="KW-0812">Transmembrane</keyword>
<keyword evidence="2" id="KW-0449">Lipoprotein</keyword>
<accession>D5QIX1</accession>
<dbReference type="GO" id="GO:0005886">
    <property type="term" value="C:plasma membrane"/>
    <property type="evidence" value="ECO:0007669"/>
    <property type="project" value="UniProtKB-SubCell"/>
</dbReference>
<dbReference type="PANTHER" id="PTHR30203">
    <property type="entry name" value="OUTER MEMBRANE CATION EFFLUX PROTEIN"/>
    <property type="match status" value="1"/>
</dbReference>
<comment type="caution">
    <text evidence="4">The sequence shown here is derived from an EMBL/GenBank/DDBJ whole genome shotgun (WGS) entry which is preliminary data.</text>
</comment>
<dbReference type="Gene3D" id="2.20.200.10">
    <property type="entry name" value="Outer membrane efflux proteins (OEP)"/>
    <property type="match status" value="1"/>
</dbReference>
<evidence type="ECO:0000313" key="5">
    <source>
        <dbReference type="Proteomes" id="UP000006468"/>
    </source>
</evidence>
<dbReference type="InterPro" id="IPR010131">
    <property type="entry name" value="MdtP/NodT-like"/>
</dbReference>
<reference evidence="4 5" key="1">
    <citation type="journal article" date="2010" name="J. Bacteriol.">
        <title>Genome sequence of a cellulose-producing bacterium, Gluconacetobacter hansenii ATCC 23769.</title>
        <authorList>
            <person name="Iyer P.R."/>
            <person name="Geib S.M."/>
            <person name="Catchmark J."/>
            <person name="Kao T.H."/>
            <person name="Tien M."/>
        </authorList>
    </citation>
    <scope>NUCLEOTIDE SEQUENCE [LARGE SCALE GENOMIC DNA]</scope>
    <source>
        <strain evidence="4 5">ATCC 23769</strain>
    </source>
</reference>
<feature type="compositionally biased region" description="Low complexity" evidence="3">
    <location>
        <begin position="549"/>
        <end position="577"/>
    </location>
</feature>
<feature type="region of interest" description="Disordered" evidence="3">
    <location>
        <begin position="542"/>
        <end position="593"/>
    </location>
</feature>
<keyword evidence="2" id="KW-0564">Palmitate</keyword>
<comment type="subcellular location">
    <subcellularLocation>
        <location evidence="2">Cell membrane</location>
        <topology evidence="2">Lipid-anchor</topology>
    </subcellularLocation>
</comment>
<comment type="similarity">
    <text evidence="1 2">Belongs to the outer membrane factor (OMF) (TC 1.B.17) family.</text>
</comment>
<dbReference type="InterPro" id="IPR003423">
    <property type="entry name" value="OMP_efflux"/>
</dbReference>
<name>D5QIX1_NOVHA</name>
<protein>
    <submittedName>
        <fullName evidence="4">Putative outer membrane protein</fullName>
    </submittedName>
</protein>
<evidence type="ECO:0000256" key="3">
    <source>
        <dbReference type="SAM" id="MobiDB-lite"/>
    </source>
</evidence>
<sequence length="593" mass="65264">MDLTELIGQSKMISRNRCVRTGLSYWRHVKQGAALVVRGFSWRTAVVGLSVVTAGCAVGPNFHKPTPWTPKKYGGPTNMHTETKAGEKPVASQVTSDMPDPAWWDCFHDPILSDLERRVATDNLDVRRFAYRMAESRAELRIAGAERFPAMSASGSYARQQYSTKMLQRIVTDIEQEHPELQGLAPSPGQAKIPLFNQWRDSIDATWEVDLWGRVRRQYEAAAASAQVTQEARRGMLISRQAEVARDYMDLRATQEQLRIVMENRDVAQRMLDLNQQRYAHGMSSDLNVERARAQLEATVARMPQLEQQLASQVNALSMLMGEPPRALSDRLLVASAIPPVPPAVPIGVPSELARRRPDIRRAEANLHAATAQVGEAVAEFYPRVTINAGFGFESLSFRDMGFWNAKAWNVGPSITLPLFQGGRLRGQLELRKSEQKEAALAYQQTVLQAWHDVDNALTAYTDEQRHHDFLAAQVEATRASLRLAQDQYAQGLVTYLSVLDAQRQLLSSQSELTTSTAAISANLVRLYNALGGGWETTYPLPTPKHGATTKNPVTNPVTTPATTPVAASSTPGGAPTSTPPIPGAPTSGRTPA</sequence>
<dbReference type="HOGENOM" id="CLU_012817_13_0_5"/>
<dbReference type="Pfam" id="PF02321">
    <property type="entry name" value="OEP"/>
    <property type="match status" value="2"/>
</dbReference>
<evidence type="ECO:0000313" key="4">
    <source>
        <dbReference type="EMBL" id="EFG82976.1"/>
    </source>
</evidence>
<evidence type="ECO:0000256" key="2">
    <source>
        <dbReference type="RuleBase" id="RU362097"/>
    </source>
</evidence>
<dbReference type="EMBL" id="ADTV01000065">
    <property type="protein sequence ID" value="EFG82976.1"/>
    <property type="molecule type" value="Genomic_DNA"/>
</dbReference>
<gene>
    <name evidence="4" type="ORF">GXY_15514</name>
</gene>
<dbReference type="AlphaFoldDB" id="D5QIX1"/>
<dbReference type="NCBIfam" id="TIGR01845">
    <property type="entry name" value="outer_NodT"/>
    <property type="match status" value="1"/>
</dbReference>
<keyword evidence="2" id="KW-1134">Transmembrane beta strand</keyword>
<evidence type="ECO:0000256" key="1">
    <source>
        <dbReference type="ARBA" id="ARBA00007613"/>
    </source>
</evidence>